<evidence type="ECO:0000313" key="2">
    <source>
        <dbReference type="Proteomes" id="UP000628854"/>
    </source>
</evidence>
<reference evidence="2" key="1">
    <citation type="journal article" date="2019" name="Int. J. Syst. Evol. Microbiol.">
        <title>The Global Catalogue of Microorganisms (GCM) 10K type strain sequencing project: providing services to taxonomists for standard genome sequencing and annotation.</title>
        <authorList>
            <consortium name="The Broad Institute Genomics Platform"/>
            <consortium name="The Broad Institute Genome Sequencing Center for Infectious Disease"/>
            <person name="Wu L."/>
            <person name="Ma J."/>
        </authorList>
    </citation>
    <scope>NUCLEOTIDE SEQUENCE [LARGE SCALE GENOMIC DNA]</scope>
    <source>
        <strain evidence="2">CGMCC 1.15928</strain>
    </source>
</reference>
<dbReference type="Proteomes" id="UP000628854">
    <property type="component" value="Unassembled WGS sequence"/>
</dbReference>
<accession>A0ABQ1JME5</accession>
<organism evidence="1 2">
    <name type="scientific">Henriciella pelagia</name>
    <dbReference type="NCBI Taxonomy" id="1977912"/>
    <lineage>
        <taxon>Bacteria</taxon>
        <taxon>Pseudomonadati</taxon>
        <taxon>Pseudomonadota</taxon>
        <taxon>Alphaproteobacteria</taxon>
        <taxon>Hyphomonadales</taxon>
        <taxon>Hyphomonadaceae</taxon>
        <taxon>Henriciella</taxon>
    </lineage>
</organism>
<name>A0ABQ1JME5_9PROT</name>
<protein>
    <submittedName>
        <fullName evidence="1">Uncharacterized protein</fullName>
    </submittedName>
</protein>
<sequence length="218" mass="25065">MAENLNKIWAKSKPLKHYFDELLAAIRDQNSEQLIEQIKHLDIAESSTNLNRTLSSAAQSLAISNAEREYRSDAYDQLRNALIAEEIRLIGITDQDNSIVEIGPDYWIGADISAELNQARSDDRSFRDLRVLKAQYTPPTERPPTTGPKSAKSRRVAIITACLEAGLTDFDRDNIETRFAAYRRYIDEHHPHWDTRSKFSLKSFERDEKIFKPLKNQS</sequence>
<gene>
    <name evidence="1" type="ORF">GCM10011503_18430</name>
</gene>
<proteinExistence type="predicted"/>
<dbReference type="RefSeq" id="WP_084392705.1">
    <property type="nucleotide sequence ID" value="NZ_BMKF01000002.1"/>
</dbReference>
<evidence type="ECO:0000313" key="1">
    <source>
        <dbReference type="EMBL" id="GGB70065.1"/>
    </source>
</evidence>
<comment type="caution">
    <text evidence="1">The sequence shown here is derived from an EMBL/GenBank/DDBJ whole genome shotgun (WGS) entry which is preliminary data.</text>
</comment>
<keyword evidence="2" id="KW-1185">Reference proteome</keyword>
<dbReference type="EMBL" id="BMKF01000002">
    <property type="protein sequence ID" value="GGB70065.1"/>
    <property type="molecule type" value="Genomic_DNA"/>
</dbReference>